<sequence>MKSFYSEFRLRFFHRQAALLVSRWLFVLLALSFQVSLAQTPTPFDCSTGLGYILTNPTTNANGNVTSFYSFNLSDGSSTLIKAGVLPEPNRFLNGFGYNTADNFLYGYRYNTNQIARLGSNGEIQLLTVSGLSMSGNFASGDVSPDGILYLYGSAGVVAINLNPTSPDYLVAKTRLSGSATAALNGLNDWTFNPVDGKIYGMTTAKNLVSYDPATNTVTPLGPVNGLASETGAFGTAFMDSFGNMYIGNNASGNIYKISTPNMASSPFTATLFSSSLAGKSPGDGARCANQIVLPSANDDQACLTSATAPLSLSVVANDGAGSFPLDPASVRLVDPASGSDVTSVTIAGEGTYSVNTTTGVVTFSPASEFTASTVTYTINDTQGGKSGPATLTVSLCSLPVRLVSFTARGVEQAITTNWKTSEEINFDHFELERTLDPRSGFEFLASLAPKPDVMKGDYSYLDKTVQPNTYYYYRLKMVDRDGRYEYSKVQSARWELIGTLKIFPNPVATNLTVTCAEPIASFRLTNSSGKKVLSQAELNTAQLTFSVTNLATGLYDLQITTRTGVSESRKVIIRK</sequence>
<dbReference type="OrthoDB" id="910074at2"/>
<evidence type="ECO:0000259" key="1">
    <source>
        <dbReference type="Pfam" id="PF18962"/>
    </source>
</evidence>
<keyword evidence="5" id="KW-1185">Reference proteome</keyword>
<evidence type="ECO:0000259" key="3">
    <source>
        <dbReference type="Pfam" id="PF21959"/>
    </source>
</evidence>
<dbReference type="RefSeq" id="WP_111629544.1">
    <property type="nucleotide sequence ID" value="NZ_QLMC01000004.1"/>
</dbReference>
<dbReference type="Gene3D" id="2.60.40.10">
    <property type="entry name" value="Immunoglobulins"/>
    <property type="match status" value="1"/>
</dbReference>
<dbReference type="Pfam" id="PF21959">
    <property type="entry name" value="DUF6923"/>
    <property type="match status" value="1"/>
</dbReference>
<dbReference type="InterPro" id="IPR013783">
    <property type="entry name" value="Ig-like_fold"/>
</dbReference>
<organism evidence="4 5">
    <name type="scientific">Larkinella arboricola</name>
    <dbReference type="NCBI Taxonomy" id="643671"/>
    <lineage>
        <taxon>Bacteria</taxon>
        <taxon>Pseudomonadati</taxon>
        <taxon>Bacteroidota</taxon>
        <taxon>Cytophagia</taxon>
        <taxon>Cytophagales</taxon>
        <taxon>Spirosomataceae</taxon>
        <taxon>Larkinella</taxon>
    </lineage>
</organism>
<evidence type="ECO:0000313" key="5">
    <source>
        <dbReference type="Proteomes" id="UP000248790"/>
    </source>
</evidence>
<feature type="domain" description="DUF6923" evidence="3">
    <location>
        <begin position="61"/>
        <end position="289"/>
    </location>
</feature>
<dbReference type="AlphaFoldDB" id="A0A327WTC2"/>
<accession>A0A327WTC2</accession>
<evidence type="ECO:0000313" key="4">
    <source>
        <dbReference type="EMBL" id="RAJ95753.1"/>
    </source>
</evidence>
<dbReference type="NCBIfam" id="TIGR04183">
    <property type="entry name" value="Por_Secre_tail"/>
    <property type="match status" value="1"/>
</dbReference>
<reference evidence="4 5" key="1">
    <citation type="submission" date="2018-06" db="EMBL/GenBank/DDBJ databases">
        <title>Genomic Encyclopedia of Archaeal and Bacterial Type Strains, Phase II (KMG-II): from individual species to whole genera.</title>
        <authorList>
            <person name="Goeker M."/>
        </authorList>
    </citation>
    <scope>NUCLEOTIDE SEQUENCE [LARGE SCALE GENOMIC DNA]</scope>
    <source>
        <strain evidence="4 5">DSM 21851</strain>
    </source>
</reference>
<proteinExistence type="predicted"/>
<dbReference type="Pfam" id="PF19076">
    <property type="entry name" value="CshA_repeat"/>
    <property type="match status" value="1"/>
</dbReference>
<comment type="caution">
    <text evidence="4">The sequence shown here is derived from an EMBL/GenBank/DDBJ whole genome shotgun (WGS) entry which is preliminary data.</text>
</comment>
<name>A0A327WTC2_LARAB</name>
<evidence type="ECO:0000259" key="2">
    <source>
        <dbReference type="Pfam" id="PF19076"/>
    </source>
</evidence>
<protein>
    <submittedName>
        <fullName evidence="4">Putative secreted protein (Por secretion system target)</fullName>
    </submittedName>
</protein>
<gene>
    <name evidence="4" type="ORF">LX87_03501</name>
</gene>
<dbReference type="Proteomes" id="UP000248790">
    <property type="component" value="Unassembled WGS sequence"/>
</dbReference>
<feature type="domain" description="CshA" evidence="2">
    <location>
        <begin position="315"/>
        <end position="385"/>
    </location>
</feature>
<dbReference type="Pfam" id="PF18962">
    <property type="entry name" value="Por_Secre_tail"/>
    <property type="match status" value="1"/>
</dbReference>
<dbReference type="InterPro" id="IPR026444">
    <property type="entry name" value="Secre_tail"/>
</dbReference>
<dbReference type="EMBL" id="QLMC01000004">
    <property type="protein sequence ID" value="RAJ95753.1"/>
    <property type="molecule type" value="Genomic_DNA"/>
</dbReference>
<dbReference type="InterPro" id="IPR054215">
    <property type="entry name" value="DUF6923"/>
</dbReference>
<dbReference type="InterPro" id="IPR026395">
    <property type="entry name" value="CshA_fibril"/>
</dbReference>
<dbReference type="SUPFAM" id="SSF63829">
    <property type="entry name" value="Calcium-dependent phosphotriesterase"/>
    <property type="match status" value="1"/>
</dbReference>
<feature type="domain" description="Secretion system C-terminal sorting" evidence="1">
    <location>
        <begin position="503"/>
        <end position="574"/>
    </location>
</feature>